<feature type="signal peptide" evidence="5">
    <location>
        <begin position="1"/>
        <end position="22"/>
    </location>
</feature>
<protein>
    <submittedName>
        <fullName evidence="7">Laminin B domain-containing protein</fullName>
    </submittedName>
</protein>
<accession>A0ABW8GNS6</accession>
<gene>
    <name evidence="7" type="ORF">ACIKP9_10705</name>
</gene>
<evidence type="ECO:0000256" key="3">
    <source>
        <dbReference type="ARBA" id="ARBA00023157"/>
    </source>
</evidence>
<dbReference type="Pfam" id="PF00052">
    <property type="entry name" value="Laminin_B"/>
    <property type="match status" value="1"/>
</dbReference>
<dbReference type="Proteomes" id="UP001617669">
    <property type="component" value="Unassembled WGS sequence"/>
</dbReference>
<evidence type="ECO:0000256" key="4">
    <source>
        <dbReference type="ARBA" id="ARBA00023180"/>
    </source>
</evidence>
<dbReference type="RefSeq" id="WP_400882510.1">
    <property type="nucleotide sequence ID" value="NZ_JBIWXY010000002.1"/>
</dbReference>
<feature type="chain" id="PRO_5045459787" evidence="5">
    <location>
        <begin position="23"/>
        <end position="211"/>
    </location>
</feature>
<evidence type="ECO:0000256" key="2">
    <source>
        <dbReference type="ARBA" id="ARBA00022737"/>
    </source>
</evidence>
<evidence type="ECO:0000256" key="5">
    <source>
        <dbReference type="SAM" id="SignalP"/>
    </source>
</evidence>
<evidence type="ECO:0000259" key="6">
    <source>
        <dbReference type="PROSITE" id="PS51115"/>
    </source>
</evidence>
<name>A0ABW8GNS6_9PROT</name>
<keyword evidence="2" id="KW-0677">Repeat</keyword>
<sequence length="211" mass="22222">MNKIHVFISILGLTLLNSTAFAASSNFSTGDDGWTAAGDASGPLTWNPGGYVSIDDQTIGGVTFFIAPTKFLGNQSAAFGTHLTFDLQQIYPGSPNQFEDGDVILQGAGLTLVFDTGYYPANGAWTSYAVPLIASEGWRVSSLNGSAASDEQLLAVLSDLSALKIRAEYQSGPDTGLLDNVALVPEPSTYGLMLIGLSAFAAMGWRRRNQG</sequence>
<dbReference type="EMBL" id="JBIWXY010000002">
    <property type="protein sequence ID" value="MFJ5446697.1"/>
    <property type="molecule type" value="Genomic_DNA"/>
</dbReference>
<evidence type="ECO:0000256" key="1">
    <source>
        <dbReference type="ARBA" id="ARBA00022729"/>
    </source>
</evidence>
<reference evidence="7 8" key="1">
    <citation type="submission" date="2024-11" db="EMBL/GenBank/DDBJ databases">
        <authorList>
            <person name="Kaparullina E.N."/>
            <person name="Delegan Y.A."/>
            <person name="Doronina N.V."/>
        </authorList>
    </citation>
    <scope>NUCLEOTIDE SEQUENCE [LARGE SCALE GENOMIC DNA]</scope>
    <source>
        <strain evidence="7 8">7sh_L</strain>
    </source>
</reference>
<organism evidence="7 8">
    <name type="scientific">Methylobacillus methanolivorans</name>
    <dbReference type="NCBI Taxonomy" id="1848927"/>
    <lineage>
        <taxon>Bacteria</taxon>
        <taxon>Pseudomonadati</taxon>
        <taxon>Pseudomonadota</taxon>
        <taxon>Betaproteobacteria</taxon>
        <taxon>Nitrosomonadales</taxon>
        <taxon>Methylophilaceae</taxon>
        <taxon>Methylobacillus</taxon>
    </lineage>
</organism>
<dbReference type="NCBIfam" id="TIGR02595">
    <property type="entry name" value="PEP_CTERM"/>
    <property type="match status" value="1"/>
</dbReference>
<dbReference type="PROSITE" id="PS51115">
    <property type="entry name" value="LAMININ_IVA"/>
    <property type="match status" value="1"/>
</dbReference>
<keyword evidence="3" id="KW-1015">Disulfide bond</keyword>
<dbReference type="InterPro" id="IPR013424">
    <property type="entry name" value="Ice-binding_C"/>
</dbReference>
<feature type="domain" description="Laminin IV type A" evidence="6">
    <location>
        <begin position="1"/>
        <end position="208"/>
    </location>
</feature>
<evidence type="ECO:0000313" key="7">
    <source>
        <dbReference type="EMBL" id="MFJ5446697.1"/>
    </source>
</evidence>
<dbReference type="InterPro" id="IPR000034">
    <property type="entry name" value="Laminin_IV"/>
</dbReference>
<proteinExistence type="predicted"/>
<keyword evidence="1 5" id="KW-0732">Signal</keyword>
<keyword evidence="4" id="KW-0325">Glycoprotein</keyword>
<dbReference type="SMART" id="SM00281">
    <property type="entry name" value="LamB"/>
    <property type="match status" value="1"/>
</dbReference>
<keyword evidence="8" id="KW-1185">Reference proteome</keyword>
<evidence type="ECO:0000313" key="8">
    <source>
        <dbReference type="Proteomes" id="UP001617669"/>
    </source>
</evidence>
<dbReference type="Pfam" id="PF07589">
    <property type="entry name" value="PEP-CTERM"/>
    <property type="match status" value="1"/>
</dbReference>
<comment type="caution">
    <text evidence="7">The sequence shown here is derived from an EMBL/GenBank/DDBJ whole genome shotgun (WGS) entry which is preliminary data.</text>
</comment>